<accession>A0A2U9CW60</accession>
<name>A0A2U9CW60_SCOMX</name>
<evidence type="ECO:0000313" key="3">
    <source>
        <dbReference type="Proteomes" id="UP000246464"/>
    </source>
</evidence>
<reference evidence="2 3" key="1">
    <citation type="submission" date="2017-12" db="EMBL/GenBank/DDBJ databases">
        <title>Integrating genomic resources of turbot (Scophthalmus maximus) in depth evaluation of genetic and physical mapping variation across individuals.</title>
        <authorList>
            <person name="Martinez P."/>
        </authorList>
    </citation>
    <scope>NUCLEOTIDE SEQUENCE [LARGE SCALE GENOMIC DNA]</scope>
</reference>
<protein>
    <submittedName>
        <fullName evidence="2">Uncharacterized protein</fullName>
    </submittedName>
</protein>
<gene>
    <name evidence="2" type="ORF">SMAX5B_000223</name>
</gene>
<feature type="region of interest" description="Disordered" evidence="1">
    <location>
        <begin position="1"/>
        <end position="33"/>
    </location>
</feature>
<dbReference type="EMBL" id="CP026262">
    <property type="protein sequence ID" value="AWP20373.1"/>
    <property type="molecule type" value="Genomic_DNA"/>
</dbReference>
<dbReference type="AlphaFoldDB" id="A0A2U9CW60"/>
<proteinExistence type="predicted"/>
<sequence>MCYDEGEENRECQVDNGGGSSRPPQPRRNESQWTLEVKQVESLMISKKKMYVPYSLDGKRQVEQKLAATDDVTQSL</sequence>
<evidence type="ECO:0000313" key="2">
    <source>
        <dbReference type="EMBL" id="AWP20373.1"/>
    </source>
</evidence>
<keyword evidence="3" id="KW-1185">Reference proteome</keyword>
<dbReference type="Proteomes" id="UP000246464">
    <property type="component" value="Chromosome 20"/>
</dbReference>
<evidence type="ECO:0000256" key="1">
    <source>
        <dbReference type="SAM" id="MobiDB-lite"/>
    </source>
</evidence>
<organism evidence="2 3">
    <name type="scientific">Scophthalmus maximus</name>
    <name type="common">Turbot</name>
    <name type="synonym">Psetta maxima</name>
    <dbReference type="NCBI Taxonomy" id="52904"/>
    <lineage>
        <taxon>Eukaryota</taxon>
        <taxon>Metazoa</taxon>
        <taxon>Chordata</taxon>
        <taxon>Craniata</taxon>
        <taxon>Vertebrata</taxon>
        <taxon>Euteleostomi</taxon>
        <taxon>Actinopterygii</taxon>
        <taxon>Neopterygii</taxon>
        <taxon>Teleostei</taxon>
        <taxon>Neoteleostei</taxon>
        <taxon>Acanthomorphata</taxon>
        <taxon>Carangaria</taxon>
        <taxon>Pleuronectiformes</taxon>
        <taxon>Pleuronectoidei</taxon>
        <taxon>Scophthalmidae</taxon>
        <taxon>Scophthalmus</taxon>
    </lineage>
</organism>